<dbReference type="GeneID" id="27351859"/>
<dbReference type="HOGENOM" id="CLU_847314_0_0_1"/>
<dbReference type="VEuPathDB" id="FungiDB:PV07_12665"/>
<dbReference type="EMBL" id="KN847085">
    <property type="protein sequence ID" value="KIW21924.1"/>
    <property type="molecule type" value="Genomic_DNA"/>
</dbReference>
<organism evidence="1 2">
    <name type="scientific">Cladophialophora immunda</name>
    <dbReference type="NCBI Taxonomy" id="569365"/>
    <lineage>
        <taxon>Eukaryota</taxon>
        <taxon>Fungi</taxon>
        <taxon>Dikarya</taxon>
        <taxon>Ascomycota</taxon>
        <taxon>Pezizomycotina</taxon>
        <taxon>Eurotiomycetes</taxon>
        <taxon>Chaetothyriomycetidae</taxon>
        <taxon>Chaetothyriales</taxon>
        <taxon>Herpotrichiellaceae</taxon>
        <taxon>Cladophialophora</taxon>
    </lineage>
</organism>
<dbReference type="RefSeq" id="XP_016242140.1">
    <property type="nucleotide sequence ID" value="XM_016400213.1"/>
</dbReference>
<accession>A0A0D2CEF8</accession>
<gene>
    <name evidence="1" type="ORF">PV07_12665</name>
</gene>
<dbReference type="AlphaFoldDB" id="A0A0D2CEF8"/>
<proteinExistence type="predicted"/>
<evidence type="ECO:0000313" key="1">
    <source>
        <dbReference type="EMBL" id="KIW21924.1"/>
    </source>
</evidence>
<dbReference type="Proteomes" id="UP000054466">
    <property type="component" value="Unassembled WGS sequence"/>
</dbReference>
<reference evidence="1 2" key="1">
    <citation type="submission" date="2015-01" db="EMBL/GenBank/DDBJ databases">
        <title>The Genome Sequence of Cladophialophora immunda CBS83496.</title>
        <authorList>
            <consortium name="The Broad Institute Genomics Platform"/>
            <person name="Cuomo C."/>
            <person name="de Hoog S."/>
            <person name="Gorbushina A."/>
            <person name="Stielow B."/>
            <person name="Teixiera M."/>
            <person name="Abouelleil A."/>
            <person name="Chapman S.B."/>
            <person name="Priest M."/>
            <person name="Young S.K."/>
            <person name="Wortman J."/>
            <person name="Nusbaum C."/>
            <person name="Birren B."/>
        </authorList>
    </citation>
    <scope>NUCLEOTIDE SEQUENCE [LARGE SCALE GENOMIC DNA]</scope>
    <source>
        <strain evidence="1 2">CBS 83496</strain>
    </source>
</reference>
<protein>
    <submittedName>
        <fullName evidence="1">Uncharacterized protein</fullName>
    </submittedName>
</protein>
<keyword evidence="2" id="KW-1185">Reference proteome</keyword>
<sequence>MESREYGVVTSSSSMPRFSKGHILAIEYAPIGYDAGTARFFWAKKSCDGSIVDLSIFQDHLIACTATDITVMELSRHGDPFASRTSLKLSQPSYSMFGGFDATFWLSSVRLVDLNGTAYLMAVQIGAYGRLYVLGTEWPREALAGDSCSLPKTDKAGSFHSHWRNLPTLLDPDGDSRWMDKHAWADDGGFQMLSGAQKVLEVSYDGVVVVRASMGGWWMVHLLTWRVEQYDDIAYGQSRSLVSNPSPPTCALTCEPEAQARGQYVYVNPERPRLRHQTTEIGDPTEIGARPPFKKSSMGGLPPEILLLVNDEVGRTGLRGAKPMANSL</sequence>
<name>A0A0D2CEF8_9EURO</name>
<evidence type="ECO:0000313" key="2">
    <source>
        <dbReference type="Proteomes" id="UP000054466"/>
    </source>
</evidence>